<dbReference type="CDD" id="cd06456">
    <property type="entry name" value="M3A_DCP"/>
    <property type="match status" value="1"/>
</dbReference>
<evidence type="ECO:0000259" key="9">
    <source>
        <dbReference type="Pfam" id="PF01432"/>
    </source>
</evidence>
<evidence type="ECO:0000256" key="6">
    <source>
        <dbReference type="ARBA" id="ARBA00023049"/>
    </source>
</evidence>
<dbReference type="Proteomes" id="UP001169063">
    <property type="component" value="Unassembled WGS sequence"/>
</dbReference>
<protein>
    <submittedName>
        <fullName evidence="10">M3 family metallopeptidase</fullName>
        <ecNumber evidence="10">3.4.24.-</ecNumber>
    </submittedName>
</protein>
<dbReference type="PANTHER" id="PTHR43660:SF1">
    <property type="entry name" value="DIPEPTIDYL CARBOXYPEPTIDASE"/>
    <property type="match status" value="1"/>
</dbReference>
<dbReference type="InterPro" id="IPR024077">
    <property type="entry name" value="Neurolysin/TOP_dom2"/>
</dbReference>
<proteinExistence type="inferred from homology"/>
<evidence type="ECO:0000256" key="4">
    <source>
        <dbReference type="ARBA" id="ARBA00022801"/>
    </source>
</evidence>
<comment type="cofactor">
    <cofactor evidence="7">
        <name>Zn(2+)</name>
        <dbReference type="ChEBI" id="CHEBI:29105"/>
    </cofactor>
    <text evidence="7">Binds 1 zinc ion.</text>
</comment>
<keyword evidence="11" id="KW-1185">Reference proteome</keyword>
<accession>A0ABT8SKB3</accession>
<organism evidence="10 11">
    <name type="scientific">Peiella sedimenti</name>
    <dbReference type="NCBI Taxonomy" id="3061083"/>
    <lineage>
        <taxon>Bacteria</taxon>
        <taxon>Pseudomonadati</taxon>
        <taxon>Pseudomonadota</taxon>
        <taxon>Alphaproteobacteria</taxon>
        <taxon>Caulobacterales</taxon>
        <taxon>Caulobacteraceae</taxon>
        <taxon>Peiella</taxon>
    </lineage>
</organism>
<dbReference type="EMBL" id="JAUKTR010000002">
    <property type="protein sequence ID" value="MDO1558936.1"/>
    <property type="molecule type" value="Genomic_DNA"/>
</dbReference>
<dbReference type="PANTHER" id="PTHR43660">
    <property type="entry name" value="DIPEPTIDYL CARBOXYPEPTIDASE"/>
    <property type="match status" value="1"/>
</dbReference>
<comment type="caution">
    <text evidence="10">The sequence shown here is derived from an EMBL/GenBank/DDBJ whole genome shotgun (WGS) entry which is preliminary data.</text>
</comment>
<evidence type="ECO:0000313" key="11">
    <source>
        <dbReference type="Proteomes" id="UP001169063"/>
    </source>
</evidence>
<dbReference type="RefSeq" id="WP_302109367.1">
    <property type="nucleotide sequence ID" value="NZ_JAUKTR010000002.1"/>
</dbReference>
<evidence type="ECO:0000256" key="5">
    <source>
        <dbReference type="ARBA" id="ARBA00022833"/>
    </source>
</evidence>
<evidence type="ECO:0000313" key="10">
    <source>
        <dbReference type="EMBL" id="MDO1558936.1"/>
    </source>
</evidence>
<dbReference type="Gene3D" id="3.40.390.10">
    <property type="entry name" value="Collagenase (Catalytic Domain)"/>
    <property type="match status" value="1"/>
</dbReference>
<comment type="similarity">
    <text evidence="1 7">Belongs to the peptidase M3 family.</text>
</comment>
<feature type="signal peptide" evidence="8">
    <location>
        <begin position="1"/>
        <end position="23"/>
    </location>
</feature>
<dbReference type="GO" id="GO:0016787">
    <property type="term" value="F:hydrolase activity"/>
    <property type="evidence" value="ECO:0007669"/>
    <property type="project" value="UniProtKB-KW"/>
</dbReference>
<feature type="chain" id="PRO_5046823841" evidence="8">
    <location>
        <begin position="24"/>
        <end position="711"/>
    </location>
</feature>
<dbReference type="Pfam" id="PF01432">
    <property type="entry name" value="Peptidase_M3"/>
    <property type="match status" value="1"/>
</dbReference>
<dbReference type="InterPro" id="IPR034005">
    <property type="entry name" value="M3A_DCP"/>
</dbReference>
<name>A0ABT8SKB3_9CAUL</name>
<reference evidence="10" key="1">
    <citation type="submission" date="2023-07" db="EMBL/GenBank/DDBJ databases">
        <title>Brevundimonas soil sp. nov., isolated from the soil of chemical plant.</title>
        <authorList>
            <person name="Wu N."/>
        </authorList>
    </citation>
    <scope>NUCLEOTIDE SEQUENCE</scope>
    <source>
        <strain evidence="10">XZ-24</strain>
    </source>
</reference>
<evidence type="ECO:0000256" key="1">
    <source>
        <dbReference type="ARBA" id="ARBA00006040"/>
    </source>
</evidence>
<dbReference type="InterPro" id="IPR001567">
    <property type="entry name" value="Pept_M3A_M3B_dom"/>
</dbReference>
<keyword evidence="4 7" id="KW-0378">Hydrolase</keyword>
<evidence type="ECO:0000256" key="3">
    <source>
        <dbReference type="ARBA" id="ARBA00022723"/>
    </source>
</evidence>
<feature type="domain" description="Peptidase M3A/M3B catalytic" evidence="9">
    <location>
        <begin position="259"/>
        <end position="707"/>
    </location>
</feature>
<keyword evidence="6 7" id="KW-0482">Metalloprotease</keyword>
<dbReference type="PROSITE" id="PS51257">
    <property type="entry name" value="PROKAR_LIPOPROTEIN"/>
    <property type="match status" value="1"/>
</dbReference>
<dbReference type="InterPro" id="IPR024079">
    <property type="entry name" value="MetalloPept_cat_dom_sf"/>
</dbReference>
<gene>
    <name evidence="10" type="ORF">Q0812_05790</name>
</gene>
<evidence type="ECO:0000256" key="7">
    <source>
        <dbReference type="RuleBase" id="RU003435"/>
    </source>
</evidence>
<keyword evidence="8" id="KW-0732">Signal</keyword>
<sequence length="711" mass="80103">MKTFLYASAAAAVLLTGCATATAPPEAPRAVAEDVNPVLAEWTGPYGGVPAFDRIRPEHFVPAFNEALAMRDREIAAIVNNRAAPTFENTIEALERSGAAYDRVTRLLLIYTSNMNDAPMQAVDAELAPRQAAAADALVLNGPLFQRIEAVWNNREQANLTPEQHRLLWRTYDNFVRQGARLTPAQKTRMAEINQQLASLYTTFSQRVLSDEASYITVTDEAQLAGIPDSVKAAMRAAAQENGVPGWAIVNTRSAVDPVLTYAQNRQLREYVWRGFINRGDNGDDNDTNAVIAQIMPLRAEKAQLLGYETYADWKLSNTMAQDPDRAMDLMMRVWRPAVARVREEVAEMQAIADREGANITIEPWDYRFYMEKVRRERYDLDQNDLKPYFALENMIQGAMWSAGRLYGLQFNEITGQVPTFHPDVRVWEVKDANGGFVGLFYGDNFARSIKRSGAWEFAYRSQNRQGGNIRPLVSNNNNFVKGAPGEPVLISLDDAETLFHEFGHALHDLLSDVNYASLSGTNTSTDFVEFPSQVNEHWLLTREVLDRFARHYQTGEPMPQALLDKVQAMQTFNQGFATVEFLASGIVDMRMHQVPGGRVDPDAFERQALAELGMPREIVMRHRLPQFNHLFADEGYAAGYYSYLWSETMDADAWEAFEETGDVWNPEVAARMRAMFAAGDSRDQGELYRQFRGRDPDVTALLRQRGFPVD</sequence>
<keyword evidence="3 7" id="KW-0479">Metal-binding</keyword>
<dbReference type="SUPFAM" id="SSF55486">
    <property type="entry name" value="Metalloproteases ('zincins'), catalytic domain"/>
    <property type="match status" value="1"/>
</dbReference>
<keyword evidence="5 7" id="KW-0862">Zinc</keyword>
<dbReference type="InterPro" id="IPR045090">
    <property type="entry name" value="Pept_M3A_M3B"/>
</dbReference>
<evidence type="ECO:0000256" key="8">
    <source>
        <dbReference type="SAM" id="SignalP"/>
    </source>
</evidence>
<evidence type="ECO:0000256" key="2">
    <source>
        <dbReference type="ARBA" id="ARBA00022670"/>
    </source>
</evidence>
<dbReference type="EC" id="3.4.24.-" evidence="10"/>
<keyword evidence="2 7" id="KW-0645">Protease</keyword>
<dbReference type="Gene3D" id="1.10.1370.10">
    <property type="entry name" value="Neurolysin, domain 3"/>
    <property type="match status" value="1"/>
</dbReference>